<dbReference type="EMBL" id="CP130144">
    <property type="protein sequence ID" value="WNZ43912.1"/>
    <property type="molecule type" value="Genomic_DNA"/>
</dbReference>
<name>A0AA97AM81_LEPBY</name>
<reference evidence="2" key="2">
    <citation type="submission" date="2023-07" db="EMBL/GenBank/DDBJ databases">
        <authorList>
            <person name="Bai X.-H."/>
            <person name="Wang H.-H."/>
            <person name="Wang J."/>
            <person name="Ma M.-Y."/>
            <person name="Hu H.-H."/>
            <person name="Song Z.-L."/>
            <person name="Ma H.-G."/>
            <person name="Fan Y."/>
            <person name="Du C.-Y."/>
            <person name="Xu J.-C."/>
        </authorList>
    </citation>
    <scope>NUCLEOTIDE SEQUENCE</scope>
    <source>
        <strain evidence="2">CZ1</strain>
    </source>
</reference>
<organism evidence="2">
    <name type="scientific">Leptolyngbya boryana CZ1</name>
    <dbReference type="NCBI Taxonomy" id="3060204"/>
    <lineage>
        <taxon>Bacteria</taxon>
        <taxon>Bacillati</taxon>
        <taxon>Cyanobacteriota</taxon>
        <taxon>Cyanophyceae</taxon>
        <taxon>Leptolyngbyales</taxon>
        <taxon>Leptolyngbyaceae</taxon>
        <taxon>Leptolyngbya group</taxon>
        <taxon>Leptolyngbya</taxon>
    </lineage>
</organism>
<gene>
    <name evidence="2" type="ORF">Q2T42_18925</name>
</gene>
<sequence length="91" mass="9816">MTNQSNDEINPVQPVEQNTENPSAEETIEATTEELNPEELSAEELEELSGAGLLYVSTGTSTTTVSTTPPPPPPSVSSELRGSDYYFKQRG</sequence>
<protein>
    <submittedName>
        <fullName evidence="2">Uncharacterized protein</fullName>
    </submittedName>
</protein>
<dbReference type="AlphaFoldDB" id="A0AA97AM81"/>
<dbReference type="RefSeq" id="WP_316426092.1">
    <property type="nucleotide sequence ID" value="NZ_CP130144.1"/>
</dbReference>
<accession>A0AA97AM81</accession>
<feature type="compositionally biased region" description="Low complexity" evidence="1">
    <location>
        <begin position="48"/>
        <end position="67"/>
    </location>
</feature>
<evidence type="ECO:0000313" key="2">
    <source>
        <dbReference type="EMBL" id="WNZ43912.1"/>
    </source>
</evidence>
<feature type="region of interest" description="Disordered" evidence="1">
    <location>
        <begin position="1"/>
        <end position="91"/>
    </location>
</feature>
<reference evidence="2" key="1">
    <citation type="journal article" date="2023" name="Plants (Basel)">
        <title>Genomic Analysis of Leptolyngbya boryana CZ1 Reveals Efficient Carbon Fixation Modules.</title>
        <authorList>
            <person name="Bai X."/>
            <person name="Wang H."/>
            <person name="Cheng W."/>
            <person name="Wang J."/>
            <person name="Ma M."/>
            <person name="Hu H."/>
            <person name="Song Z."/>
            <person name="Ma H."/>
            <person name="Fan Y."/>
            <person name="Du C."/>
            <person name="Xu J."/>
        </authorList>
    </citation>
    <scope>NUCLEOTIDE SEQUENCE</scope>
    <source>
        <strain evidence="2">CZ1</strain>
    </source>
</reference>
<feature type="compositionally biased region" description="Acidic residues" evidence="1">
    <location>
        <begin position="26"/>
        <end position="47"/>
    </location>
</feature>
<proteinExistence type="predicted"/>
<evidence type="ECO:0000256" key="1">
    <source>
        <dbReference type="SAM" id="MobiDB-lite"/>
    </source>
</evidence>